<dbReference type="InterPro" id="IPR000760">
    <property type="entry name" value="Inositol_monophosphatase-like"/>
</dbReference>
<dbReference type="CDD" id="cd01639">
    <property type="entry name" value="IMPase"/>
    <property type="match status" value="1"/>
</dbReference>
<dbReference type="EMBL" id="JANRHA010000015">
    <property type="protein sequence ID" value="MDG3016583.1"/>
    <property type="molecule type" value="Genomic_DNA"/>
</dbReference>
<evidence type="ECO:0000256" key="8">
    <source>
        <dbReference type="RuleBase" id="RU364068"/>
    </source>
</evidence>
<dbReference type="PROSITE" id="PS00630">
    <property type="entry name" value="IMP_2"/>
    <property type="match status" value="1"/>
</dbReference>
<organism evidence="9 10">
    <name type="scientific">Speluncibacter jeojiensis</name>
    <dbReference type="NCBI Taxonomy" id="2710754"/>
    <lineage>
        <taxon>Bacteria</taxon>
        <taxon>Bacillati</taxon>
        <taxon>Actinomycetota</taxon>
        <taxon>Actinomycetes</taxon>
        <taxon>Mycobacteriales</taxon>
        <taxon>Speluncibacteraceae</taxon>
        <taxon>Speluncibacter</taxon>
    </lineage>
</organism>
<dbReference type="SUPFAM" id="SSF56655">
    <property type="entry name" value="Carbohydrate phosphatase"/>
    <property type="match status" value="1"/>
</dbReference>
<feature type="binding site" evidence="7">
    <location>
        <position position="101"/>
    </location>
    <ligand>
        <name>Mg(2+)</name>
        <dbReference type="ChEBI" id="CHEBI:18420"/>
        <label>1</label>
        <note>catalytic</note>
    </ligand>
</feature>
<evidence type="ECO:0000256" key="3">
    <source>
        <dbReference type="ARBA" id="ARBA00009759"/>
    </source>
</evidence>
<name>A0A9X4RFF5_9ACTN</name>
<keyword evidence="5 8" id="KW-0378">Hydrolase</keyword>
<keyword evidence="10" id="KW-1185">Reference proteome</keyword>
<evidence type="ECO:0000256" key="7">
    <source>
        <dbReference type="PIRSR" id="PIRSR600760-2"/>
    </source>
</evidence>
<comment type="similarity">
    <text evidence="3 8">Belongs to the inositol monophosphatase superfamily.</text>
</comment>
<dbReference type="Proteomes" id="UP001152755">
    <property type="component" value="Unassembled WGS sequence"/>
</dbReference>
<evidence type="ECO:0000313" key="10">
    <source>
        <dbReference type="Proteomes" id="UP001152755"/>
    </source>
</evidence>
<comment type="catalytic activity">
    <reaction evidence="1 8">
        <text>a myo-inositol phosphate + H2O = myo-inositol + phosphate</text>
        <dbReference type="Rhea" id="RHEA:24056"/>
        <dbReference type="ChEBI" id="CHEBI:15377"/>
        <dbReference type="ChEBI" id="CHEBI:17268"/>
        <dbReference type="ChEBI" id="CHEBI:43474"/>
        <dbReference type="ChEBI" id="CHEBI:84139"/>
        <dbReference type="EC" id="3.1.3.25"/>
    </reaction>
</comment>
<evidence type="ECO:0000256" key="4">
    <source>
        <dbReference type="ARBA" id="ARBA00022723"/>
    </source>
</evidence>
<evidence type="ECO:0000256" key="1">
    <source>
        <dbReference type="ARBA" id="ARBA00001033"/>
    </source>
</evidence>
<dbReference type="GO" id="GO:0007165">
    <property type="term" value="P:signal transduction"/>
    <property type="evidence" value="ECO:0007669"/>
    <property type="project" value="TreeGrafter"/>
</dbReference>
<dbReference type="PANTHER" id="PTHR20854:SF4">
    <property type="entry name" value="INOSITOL-1-MONOPHOSPHATASE-RELATED"/>
    <property type="match status" value="1"/>
</dbReference>
<keyword evidence="6 7" id="KW-0460">Magnesium</keyword>
<dbReference type="EC" id="3.1.3.25" evidence="8"/>
<dbReference type="PROSITE" id="PS00629">
    <property type="entry name" value="IMP_1"/>
    <property type="match status" value="1"/>
</dbReference>
<comment type="cofactor">
    <cofactor evidence="2 7 8">
        <name>Mg(2+)</name>
        <dbReference type="ChEBI" id="CHEBI:18420"/>
    </cofactor>
</comment>
<dbReference type="InterPro" id="IPR033942">
    <property type="entry name" value="IMPase"/>
</dbReference>
<evidence type="ECO:0000256" key="6">
    <source>
        <dbReference type="ARBA" id="ARBA00022842"/>
    </source>
</evidence>
<dbReference type="Gene3D" id="3.40.190.80">
    <property type="match status" value="1"/>
</dbReference>
<dbReference type="GO" id="GO:0046872">
    <property type="term" value="F:metal ion binding"/>
    <property type="evidence" value="ECO:0007669"/>
    <property type="project" value="UniProtKB-KW"/>
</dbReference>
<sequence>MAGVENPIELRRVATQVAQVAAARIRRRRPEVFGAGGGAVEGAVQTKSTPTDPVTVLDTESEVLIREQLAELRPGDRILGEEGGGTAGDVAGLRWVVDPIDGTVNFLYGIPAYAVSVAVQLDGVSVAGAVVDVVREITYSAALGQGASVVERDGASRALRCNEIDSAAVALLATGFGYDERRRAAQGRLIGELLGRVRDIRRIGSAALDLCMVASGQVDAHFEHGLSPWDWAAGSLIAAEAGAVVRLPAPDSVSADGAVTIAMAPGIADELGAIFTEIGAFRPLP</sequence>
<dbReference type="GO" id="GO:0008934">
    <property type="term" value="F:inositol monophosphate 1-phosphatase activity"/>
    <property type="evidence" value="ECO:0007669"/>
    <property type="project" value="InterPro"/>
</dbReference>
<dbReference type="Pfam" id="PF00459">
    <property type="entry name" value="Inositol_P"/>
    <property type="match status" value="1"/>
</dbReference>
<evidence type="ECO:0000313" key="9">
    <source>
        <dbReference type="EMBL" id="MDG3016583.1"/>
    </source>
</evidence>
<proteinExistence type="inferred from homology"/>
<reference evidence="9" key="1">
    <citation type="submission" date="2022-08" db="EMBL/GenBank/DDBJ databases">
        <title>Genome analysis of Corynebacteriales strain.</title>
        <authorList>
            <person name="Lee S.D."/>
        </authorList>
    </citation>
    <scope>NUCLEOTIDE SEQUENCE</scope>
    <source>
        <strain evidence="9">D3-21</strain>
    </source>
</reference>
<dbReference type="Gene3D" id="3.30.540.10">
    <property type="entry name" value="Fructose-1,6-Bisphosphatase, subunit A, domain 1"/>
    <property type="match status" value="1"/>
</dbReference>
<dbReference type="GO" id="GO:0006020">
    <property type="term" value="P:inositol metabolic process"/>
    <property type="evidence" value="ECO:0007669"/>
    <property type="project" value="TreeGrafter"/>
</dbReference>
<feature type="binding site" evidence="7">
    <location>
        <position position="100"/>
    </location>
    <ligand>
        <name>Mg(2+)</name>
        <dbReference type="ChEBI" id="CHEBI:18420"/>
        <label>1</label>
        <note>catalytic</note>
    </ligand>
</feature>
<dbReference type="GO" id="GO:0046854">
    <property type="term" value="P:phosphatidylinositol phosphate biosynthetic process"/>
    <property type="evidence" value="ECO:0007669"/>
    <property type="project" value="InterPro"/>
</dbReference>
<comment type="caution">
    <text evidence="9">The sequence shown here is derived from an EMBL/GenBank/DDBJ whole genome shotgun (WGS) entry which is preliminary data.</text>
</comment>
<feature type="binding site" evidence="7">
    <location>
        <position position="98"/>
    </location>
    <ligand>
        <name>Mg(2+)</name>
        <dbReference type="ChEBI" id="CHEBI:18420"/>
        <label>1</label>
        <note>catalytic</note>
    </ligand>
</feature>
<dbReference type="InterPro" id="IPR020583">
    <property type="entry name" value="Inositol_monoP_metal-BS"/>
</dbReference>
<dbReference type="InterPro" id="IPR020550">
    <property type="entry name" value="Inositol_monophosphatase_CS"/>
</dbReference>
<keyword evidence="4 7" id="KW-0479">Metal-binding</keyword>
<dbReference type="PRINTS" id="PR00377">
    <property type="entry name" value="IMPHPHTASES"/>
</dbReference>
<accession>A0A9X4RFF5</accession>
<evidence type="ECO:0000256" key="5">
    <source>
        <dbReference type="ARBA" id="ARBA00022801"/>
    </source>
</evidence>
<protein>
    <recommendedName>
        <fullName evidence="8">Inositol-1-monophosphatase</fullName>
        <ecNumber evidence="8">3.1.3.25</ecNumber>
    </recommendedName>
</protein>
<gene>
    <name evidence="9" type="ORF">NVS88_18665</name>
</gene>
<feature type="binding site" evidence="7">
    <location>
        <position position="81"/>
    </location>
    <ligand>
        <name>Mg(2+)</name>
        <dbReference type="ChEBI" id="CHEBI:18420"/>
        <label>1</label>
        <note>catalytic</note>
    </ligand>
</feature>
<feature type="binding site" evidence="7">
    <location>
        <position position="230"/>
    </location>
    <ligand>
        <name>Mg(2+)</name>
        <dbReference type="ChEBI" id="CHEBI:18420"/>
        <label>1</label>
        <note>catalytic</note>
    </ligand>
</feature>
<dbReference type="PANTHER" id="PTHR20854">
    <property type="entry name" value="INOSITOL MONOPHOSPHATASE"/>
    <property type="match status" value="1"/>
</dbReference>
<evidence type="ECO:0000256" key="2">
    <source>
        <dbReference type="ARBA" id="ARBA00001946"/>
    </source>
</evidence>
<dbReference type="AlphaFoldDB" id="A0A9X4RFF5"/>